<feature type="transmembrane region" description="Helical" evidence="8">
    <location>
        <begin position="9"/>
        <end position="30"/>
    </location>
</feature>
<proteinExistence type="inferred from homology"/>
<accession>A0A4Q7L1G6</accession>
<dbReference type="GO" id="GO:0005886">
    <property type="term" value="C:plasma membrane"/>
    <property type="evidence" value="ECO:0007669"/>
    <property type="project" value="UniProtKB-SubCell"/>
</dbReference>
<comment type="subcellular location">
    <subcellularLocation>
        <location evidence="1">Cell membrane</location>
        <topology evidence="1">Multi-pass membrane protein</topology>
    </subcellularLocation>
</comment>
<feature type="transmembrane region" description="Helical" evidence="8">
    <location>
        <begin position="276"/>
        <end position="297"/>
    </location>
</feature>
<organism evidence="9 10">
    <name type="scientific">Herbihabitans rhizosphaerae</name>
    <dbReference type="NCBI Taxonomy" id="1872711"/>
    <lineage>
        <taxon>Bacteria</taxon>
        <taxon>Bacillati</taxon>
        <taxon>Actinomycetota</taxon>
        <taxon>Actinomycetes</taxon>
        <taxon>Pseudonocardiales</taxon>
        <taxon>Pseudonocardiaceae</taxon>
        <taxon>Herbihabitans</taxon>
    </lineage>
</organism>
<keyword evidence="5 8" id="KW-1133">Transmembrane helix</keyword>
<feature type="transmembrane region" description="Helical" evidence="8">
    <location>
        <begin position="369"/>
        <end position="392"/>
    </location>
</feature>
<feature type="transmembrane region" description="Helical" evidence="8">
    <location>
        <begin position="336"/>
        <end position="357"/>
    </location>
</feature>
<evidence type="ECO:0000256" key="6">
    <source>
        <dbReference type="ARBA" id="ARBA00023136"/>
    </source>
</evidence>
<sequence length="423" mass="44589">MAEGSTKRVLLLDLGFYAVCLTFAAASAVWSEFYGYRVWGNLATAAYLFGVLHAVWLMIDSREHTGFLTRLRSRWTPLAAVMVLGMLVPLAILVVRRLTGVDWLITPISWAAQPEVWVIERSADLLLHTGTPYVDVNTLGRAVEVNDYTPYGPVMAIFGLPRAIFGGGALTDARLYFALAAALCVVAALKILGAPKIPVRAAQLAVACPLTALTFAVAGPDLAIIGALILAGALAARHRPEWATVVLAVVTSMKLTALPAVGVIAFLVLATGGARVFARCAAIFVAVCLALNVPVLLVDPDAYIEHVIRFWLGMGKISSPAASPFPGHLIAESGPAGHAVALGLLGVAAVTILAWLVRRPPTTGSDAMMRAAVSLGAAALLTPATRFGYLVYPLTLFGAALTFSVAEQEPARSATDEPRRSAM</sequence>
<evidence type="ECO:0000256" key="2">
    <source>
        <dbReference type="ARBA" id="ARBA00022475"/>
    </source>
</evidence>
<dbReference type="EMBL" id="SGWQ01000002">
    <property type="protein sequence ID" value="RZS43368.1"/>
    <property type="molecule type" value="Genomic_DNA"/>
</dbReference>
<comment type="caution">
    <text evidence="9">The sequence shown here is derived from an EMBL/GenBank/DDBJ whole genome shotgun (WGS) entry which is preliminary data.</text>
</comment>
<keyword evidence="10" id="KW-1185">Reference proteome</keyword>
<evidence type="ECO:0000256" key="8">
    <source>
        <dbReference type="SAM" id="Phobius"/>
    </source>
</evidence>
<feature type="transmembrane region" description="Helical" evidence="8">
    <location>
        <begin position="175"/>
        <end position="192"/>
    </location>
</feature>
<comment type="similarity">
    <text evidence="7">Belongs to the glycosyltransferase 87 family.</text>
</comment>
<dbReference type="AlphaFoldDB" id="A0A4Q7L1G6"/>
<evidence type="ECO:0000256" key="5">
    <source>
        <dbReference type="ARBA" id="ARBA00022989"/>
    </source>
</evidence>
<feature type="transmembrane region" description="Helical" evidence="8">
    <location>
        <begin position="36"/>
        <end position="57"/>
    </location>
</feature>
<evidence type="ECO:0000313" key="10">
    <source>
        <dbReference type="Proteomes" id="UP000294257"/>
    </source>
</evidence>
<reference evidence="9 10" key="1">
    <citation type="submission" date="2019-02" db="EMBL/GenBank/DDBJ databases">
        <title>Genomic Encyclopedia of Type Strains, Phase IV (KMG-IV): sequencing the most valuable type-strain genomes for metagenomic binning, comparative biology and taxonomic classification.</title>
        <authorList>
            <person name="Goeker M."/>
        </authorList>
    </citation>
    <scope>NUCLEOTIDE SEQUENCE [LARGE SCALE GENOMIC DNA]</scope>
    <source>
        <strain evidence="9 10">DSM 101727</strain>
    </source>
</reference>
<feature type="transmembrane region" description="Helical" evidence="8">
    <location>
        <begin position="78"/>
        <end position="95"/>
    </location>
</feature>
<keyword evidence="3" id="KW-0808">Transferase</keyword>
<evidence type="ECO:0000256" key="1">
    <source>
        <dbReference type="ARBA" id="ARBA00004651"/>
    </source>
</evidence>
<dbReference type="RefSeq" id="WP_130343225.1">
    <property type="nucleotide sequence ID" value="NZ_SGWQ01000002.1"/>
</dbReference>
<feature type="transmembrane region" description="Helical" evidence="8">
    <location>
        <begin position="242"/>
        <end position="269"/>
    </location>
</feature>
<dbReference type="Pfam" id="PF09594">
    <property type="entry name" value="GT87"/>
    <property type="match status" value="1"/>
</dbReference>
<keyword evidence="4 8" id="KW-0812">Transmembrane</keyword>
<dbReference type="Proteomes" id="UP000294257">
    <property type="component" value="Unassembled WGS sequence"/>
</dbReference>
<dbReference type="GO" id="GO:0016758">
    <property type="term" value="F:hexosyltransferase activity"/>
    <property type="evidence" value="ECO:0007669"/>
    <property type="project" value="InterPro"/>
</dbReference>
<evidence type="ECO:0000256" key="4">
    <source>
        <dbReference type="ARBA" id="ARBA00022692"/>
    </source>
</evidence>
<name>A0A4Q7L1G6_9PSEU</name>
<feature type="transmembrane region" description="Helical" evidence="8">
    <location>
        <begin position="204"/>
        <end position="236"/>
    </location>
</feature>
<protein>
    <submittedName>
        <fullName evidence="9">Uncharacterized protein DUF2029</fullName>
    </submittedName>
</protein>
<keyword evidence="2" id="KW-1003">Cell membrane</keyword>
<dbReference type="InterPro" id="IPR018584">
    <property type="entry name" value="GT87"/>
</dbReference>
<evidence type="ECO:0000256" key="3">
    <source>
        <dbReference type="ARBA" id="ARBA00022679"/>
    </source>
</evidence>
<evidence type="ECO:0000313" key="9">
    <source>
        <dbReference type="EMBL" id="RZS43368.1"/>
    </source>
</evidence>
<keyword evidence="6 8" id="KW-0472">Membrane</keyword>
<evidence type="ECO:0000256" key="7">
    <source>
        <dbReference type="ARBA" id="ARBA00024033"/>
    </source>
</evidence>
<dbReference type="OrthoDB" id="3867445at2"/>
<gene>
    <name evidence="9" type="ORF">EV193_102347</name>
</gene>